<dbReference type="GO" id="GO:0005829">
    <property type="term" value="C:cytosol"/>
    <property type="evidence" value="ECO:0007669"/>
    <property type="project" value="TreeGrafter"/>
</dbReference>
<dbReference type="InterPro" id="IPR014017">
    <property type="entry name" value="DNA_helicase_UvrD-like_C"/>
</dbReference>
<dbReference type="Proteomes" id="UP000177165">
    <property type="component" value="Unassembled WGS sequence"/>
</dbReference>
<dbReference type="Gene3D" id="1.10.486.10">
    <property type="entry name" value="PCRA, domain 4"/>
    <property type="match status" value="1"/>
</dbReference>
<comment type="caution">
    <text evidence="14">The sequence shown here is derived from an EMBL/GenBank/DDBJ whole genome shotgun (WGS) entry which is preliminary data.</text>
</comment>
<dbReference type="Pfam" id="PF00580">
    <property type="entry name" value="UvrD-helicase"/>
    <property type="match status" value="1"/>
</dbReference>
<comment type="similarity">
    <text evidence="1">Belongs to the helicase family. UvrD subfamily.</text>
</comment>
<dbReference type="CDD" id="cd18807">
    <property type="entry name" value="SF1_C_UvrD"/>
    <property type="match status" value="1"/>
</dbReference>
<accession>A0A1G2AR96</accession>
<dbReference type="InterPro" id="IPR027417">
    <property type="entry name" value="P-loop_NTPase"/>
</dbReference>
<dbReference type="Gene3D" id="1.10.10.160">
    <property type="match status" value="1"/>
</dbReference>
<dbReference type="EC" id="5.6.2.4" evidence="9"/>
<dbReference type="InterPro" id="IPR000212">
    <property type="entry name" value="DNA_helicase_UvrD/REP"/>
</dbReference>
<feature type="binding site" evidence="11">
    <location>
        <begin position="27"/>
        <end position="34"/>
    </location>
    <ligand>
        <name>ATP</name>
        <dbReference type="ChEBI" id="CHEBI:30616"/>
    </ligand>
</feature>
<evidence type="ECO:0000313" key="14">
    <source>
        <dbReference type="EMBL" id="OGY79432.1"/>
    </source>
</evidence>
<proteinExistence type="inferred from homology"/>
<keyword evidence="2 11" id="KW-0547">Nucleotide-binding</keyword>
<dbReference type="GO" id="GO:0005524">
    <property type="term" value="F:ATP binding"/>
    <property type="evidence" value="ECO:0007669"/>
    <property type="project" value="UniProtKB-UniRule"/>
</dbReference>
<evidence type="ECO:0000256" key="1">
    <source>
        <dbReference type="ARBA" id="ARBA00009922"/>
    </source>
</evidence>
<dbReference type="FunFam" id="1.10.486.10:FF:000003">
    <property type="entry name" value="ATP-dependent DNA helicase"/>
    <property type="match status" value="1"/>
</dbReference>
<dbReference type="AlphaFoldDB" id="A0A1G2AR96"/>
<feature type="domain" description="UvrD-like helicase C-terminal" evidence="13">
    <location>
        <begin position="286"/>
        <end position="623"/>
    </location>
</feature>
<dbReference type="EMBL" id="MHKB01000009">
    <property type="protein sequence ID" value="OGY79432.1"/>
    <property type="molecule type" value="Genomic_DNA"/>
</dbReference>
<evidence type="ECO:0000256" key="8">
    <source>
        <dbReference type="ARBA" id="ARBA00034617"/>
    </source>
</evidence>
<sequence>MHPILKALNPEQQKAAQTIHGPVLIIAGAGSGKTMTLTYRIAYMILEGIQPQNIVALTFTNKAAQEMKTRAMKLLAHQRTITPIMGTFHAFCVQILRREIENLGFKKNFTIFDTNDSQQLIRKVMKDIRIDTKTIAPSSVQRILSRAKNTMLSPEMFGESAQNFKEELTAKIYDAYQKALHEHNALDFDDLLLKTVELWKTHPNILTKYQRAFPYLLVDEYQDTNEVQYILLKMLAEKQRNICCVGDDWQSIYSFRGANIQNILNFEQDYPEAKIIMLEENYRSTANIVEVSNHMIRLKQKQKDKKLWTKNKQGARVMIYQAMDERDEAEYIVRTIFDLPLNHASFTENVNTHNAEFKNKTTDELVYEPVDTETQKSHSVLEKIMAARSFQKERSQQLLEQTIRHNNKRKDFSRYVILFRTNAQSRVFEEAFLQYGVPYTIVGGIQFYERKEIKDVLAYLRVLVNADDWVSLERIINEPPRGIGKRSWLKVEQYAREHHKNFFEIIQEMAPEIPTKQTLALKQFAQNFESIKQDAINLPPIEILDLLVKKTGYKDALLDGTQEGEARWENIQELKTVMRKFQNKKGEETIVAFLEEASLISDIDTYDNAANAVTMMTVHAAKGLEFPTVFLVGMEEGLFPHARSLWTPEEMEEERRLCYVAITRAKTELYISYAAQRTIYGATQMNEPSRFLADIPQHLLKIISAEQHALS</sequence>
<feature type="domain" description="UvrD-like helicase ATP-binding" evidence="12">
    <location>
        <begin position="6"/>
        <end position="285"/>
    </location>
</feature>
<evidence type="ECO:0000256" key="4">
    <source>
        <dbReference type="ARBA" id="ARBA00022806"/>
    </source>
</evidence>
<dbReference type="InterPro" id="IPR013986">
    <property type="entry name" value="DExx_box_DNA_helicase_dom_sf"/>
</dbReference>
<evidence type="ECO:0000256" key="11">
    <source>
        <dbReference type="PROSITE-ProRule" id="PRU00560"/>
    </source>
</evidence>
<dbReference type="Gene3D" id="3.40.50.300">
    <property type="entry name" value="P-loop containing nucleotide triphosphate hydrolases"/>
    <property type="match status" value="3"/>
</dbReference>
<keyword evidence="6" id="KW-0238">DNA-binding</keyword>
<keyword evidence="7" id="KW-0413">Isomerase</keyword>
<dbReference type="Pfam" id="PF13361">
    <property type="entry name" value="UvrD_C"/>
    <property type="match status" value="2"/>
</dbReference>
<dbReference type="GO" id="GO:0043138">
    <property type="term" value="F:3'-5' DNA helicase activity"/>
    <property type="evidence" value="ECO:0007669"/>
    <property type="project" value="UniProtKB-EC"/>
</dbReference>
<protein>
    <recommendedName>
        <fullName evidence="9">DNA 3'-5' helicase</fullName>
        <ecNumber evidence="9">5.6.2.4</ecNumber>
    </recommendedName>
</protein>
<dbReference type="CDD" id="cd17932">
    <property type="entry name" value="DEXQc_UvrD"/>
    <property type="match status" value="1"/>
</dbReference>
<gene>
    <name evidence="14" type="ORF">A3B74_01170</name>
</gene>
<name>A0A1G2AR96_9BACT</name>
<comment type="catalytic activity">
    <reaction evidence="10">
        <text>ATP + H2O = ADP + phosphate + H(+)</text>
        <dbReference type="Rhea" id="RHEA:13065"/>
        <dbReference type="ChEBI" id="CHEBI:15377"/>
        <dbReference type="ChEBI" id="CHEBI:15378"/>
        <dbReference type="ChEBI" id="CHEBI:30616"/>
        <dbReference type="ChEBI" id="CHEBI:43474"/>
        <dbReference type="ChEBI" id="CHEBI:456216"/>
        <dbReference type="EC" id="5.6.2.4"/>
    </reaction>
</comment>
<evidence type="ECO:0000256" key="9">
    <source>
        <dbReference type="ARBA" id="ARBA00034808"/>
    </source>
</evidence>
<evidence type="ECO:0000256" key="2">
    <source>
        <dbReference type="ARBA" id="ARBA00022741"/>
    </source>
</evidence>
<evidence type="ECO:0000259" key="13">
    <source>
        <dbReference type="PROSITE" id="PS51217"/>
    </source>
</evidence>
<dbReference type="PROSITE" id="PS51198">
    <property type="entry name" value="UVRD_HELICASE_ATP_BIND"/>
    <property type="match status" value="1"/>
</dbReference>
<dbReference type="PANTHER" id="PTHR11070:SF2">
    <property type="entry name" value="ATP-DEPENDENT DNA HELICASE SRS2"/>
    <property type="match status" value="1"/>
</dbReference>
<dbReference type="GO" id="GO:0000725">
    <property type="term" value="P:recombinational repair"/>
    <property type="evidence" value="ECO:0007669"/>
    <property type="project" value="TreeGrafter"/>
</dbReference>
<evidence type="ECO:0000256" key="10">
    <source>
        <dbReference type="ARBA" id="ARBA00048988"/>
    </source>
</evidence>
<keyword evidence="3 11" id="KW-0378">Hydrolase</keyword>
<evidence type="ECO:0000256" key="3">
    <source>
        <dbReference type="ARBA" id="ARBA00022801"/>
    </source>
</evidence>
<comment type="catalytic activity">
    <reaction evidence="8">
        <text>Couples ATP hydrolysis with the unwinding of duplex DNA by translocating in the 3'-5' direction.</text>
        <dbReference type="EC" id="5.6.2.4"/>
    </reaction>
</comment>
<keyword evidence="4 11" id="KW-0347">Helicase</keyword>
<dbReference type="STRING" id="1798540.A3B74_01170"/>
<dbReference type="PROSITE" id="PS51217">
    <property type="entry name" value="UVRD_HELICASE_CTER"/>
    <property type="match status" value="1"/>
</dbReference>
<dbReference type="PANTHER" id="PTHR11070">
    <property type="entry name" value="UVRD / RECB / PCRA DNA HELICASE FAMILY MEMBER"/>
    <property type="match status" value="1"/>
</dbReference>
<evidence type="ECO:0000256" key="7">
    <source>
        <dbReference type="ARBA" id="ARBA00023235"/>
    </source>
</evidence>
<dbReference type="GO" id="GO:0033202">
    <property type="term" value="C:DNA helicase complex"/>
    <property type="evidence" value="ECO:0007669"/>
    <property type="project" value="TreeGrafter"/>
</dbReference>
<evidence type="ECO:0000313" key="15">
    <source>
        <dbReference type="Proteomes" id="UP000177165"/>
    </source>
</evidence>
<dbReference type="SUPFAM" id="SSF52540">
    <property type="entry name" value="P-loop containing nucleoside triphosphate hydrolases"/>
    <property type="match status" value="1"/>
</dbReference>
<dbReference type="GO" id="GO:0016887">
    <property type="term" value="F:ATP hydrolysis activity"/>
    <property type="evidence" value="ECO:0007669"/>
    <property type="project" value="RHEA"/>
</dbReference>
<dbReference type="InterPro" id="IPR014016">
    <property type="entry name" value="UvrD-like_ATP-bd"/>
</dbReference>
<dbReference type="GO" id="GO:0003677">
    <property type="term" value="F:DNA binding"/>
    <property type="evidence" value="ECO:0007669"/>
    <property type="project" value="UniProtKB-KW"/>
</dbReference>
<keyword evidence="5 11" id="KW-0067">ATP-binding</keyword>
<reference evidence="14 15" key="1">
    <citation type="journal article" date="2016" name="Nat. Commun.">
        <title>Thousands of microbial genomes shed light on interconnected biogeochemical processes in an aquifer system.</title>
        <authorList>
            <person name="Anantharaman K."/>
            <person name="Brown C.T."/>
            <person name="Hug L.A."/>
            <person name="Sharon I."/>
            <person name="Castelle C.J."/>
            <person name="Probst A.J."/>
            <person name="Thomas B.C."/>
            <person name="Singh A."/>
            <person name="Wilkins M.J."/>
            <person name="Karaoz U."/>
            <person name="Brodie E.L."/>
            <person name="Williams K.H."/>
            <person name="Hubbard S.S."/>
            <person name="Banfield J.F."/>
        </authorList>
    </citation>
    <scope>NUCLEOTIDE SEQUENCE [LARGE SCALE GENOMIC DNA]</scope>
</reference>
<evidence type="ECO:0000259" key="12">
    <source>
        <dbReference type="PROSITE" id="PS51198"/>
    </source>
</evidence>
<evidence type="ECO:0000256" key="6">
    <source>
        <dbReference type="ARBA" id="ARBA00023125"/>
    </source>
</evidence>
<organism evidence="14 15">
    <name type="scientific">Candidatus Kerfeldbacteria bacterium RIFCSPHIGHO2_02_FULL_42_14</name>
    <dbReference type="NCBI Taxonomy" id="1798540"/>
    <lineage>
        <taxon>Bacteria</taxon>
        <taxon>Candidatus Kerfeldiibacteriota</taxon>
    </lineage>
</organism>
<evidence type="ECO:0000256" key="5">
    <source>
        <dbReference type="ARBA" id="ARBA00022840"/>
    </source>
</evidence>